<proteinExistence type="inferred from homology"/>
<evidence type="ECO:0000313" key="8">
    <source>
        <dbReference type="Proteomes" id="UP001058974"/>
    </source>
</evidence>
<comment type="subcellular location">
    <subcellularLocation>
        <location evidence="1">Secreted</location>
    </subcellularLocation>
</comment>
<name>A0A9D4WVI2_PEA</name>
<evidence type="ECO:0000256" key="4">
    <source>
        <dbReference type="ARBA" id="ARBA00022729"/>
    </source>
</evidence>
<protein>
    <recommendedName>
        <fullName evidence="9">Gamma-interferon-inducible lysosomal thiol reductase</fullName>
    </recommendedName>
</protein>
<dbReference type="PANTHER" id="PTHR13234:SF8">
    <property type="entry name" value="GAMMA-INTERFERON-INDUCIBLE LYSOSOMAL THIOL REDUCTASE"/>
    <property type="match status" value="1"/>
</dbReference>
<dbReference type="GO" id="GO:0005576">
    <property type="term" value="C:extracellular region"/>
    <property type="evidence" value="ECO:0007669"/>
    <property type="project" value="UniProtKB-SubCell"/>
</dbReference>
<gene>
    <name evidence="7" type="ORF">KIW84_054392</name>
</gene>
<evidence type="ECO:0000256" key="2">
    <source>
        <dbReference type="ARBA" id="ARBA00005679"/>
    </source>
</evidence>
<dbReference type="Proteomes" id="UP001058974">
    <property type="component" value="Chromosome 5"/>
</dbReference>
<evidence type="ECO:0000313" key="7">
    <source>
        <dbReference type="EMBL" id="KAI5408527.1"/>
    </source>
</evidence>
<keyword evidence="8" id="KW-1185">Reference proteome</keyword>
<keyword evidence="3" id="KW-0964">Secreted</keyword>
<accession>A0A9D4WVI2</accession>
<feature type="signal peptide" evidence="6">
    <location>
        <begin position="1"/>
        <end position="20"/>
    </location>
</feature>
<evidence type="ECO:0000256" key="5">
    <source>
        <dbReference type="ARBA" id="ARBA00023180"/>
    </source>
</evidence>
<comment type="similarity">
    <text evidence="2">Belongs to the GILT family.</text>
</comment>
<evidence type="ECO:0000256" key="1">
    <source>
        <dbReference type="ARBA" id="ARBA00004613"/>
    </source>
</evidence>
<evidence type="ECO:0000256" key="3">
    <source>
        <dbReference type="ARBA" id="ARBA00022525"/>
    </source>
</evidence>
<dbReference type="AlphaFoldDB" id="A0A9D4WVI2"/>
<keyword evidence="4 6" id="KW-0732">Signal</keyword>
<dbReference type="PANTHER" id="PTHR13234">
    <property type="entry name" value="GAMMA-INTERFERON INDUCIBLE LYSOSOMAL THIOL REDUCTASE GILT"/>
    <property type="match status" value="1"/>
</dbReference>
<evidence type="ECO:0000256" key="6">
    <source>
        <dbReference type="SAM" id="SignalP"/>
    </source>
</evidence>
<dbReference type="EMBL" id="JAMSHJ010000005">
    <property type="protein sequence ID" value="KAI5408527.1"/>
    <property type="molecule type" value="Genomic_DNA"/>
</dbReference>
<evidence type="ECO:0008006" key="9">
    <source>
        <dbReference type="Google" id="ProtNLM"/>
    </source>
</evidence>
<feature type="chain" id="PRO_5039434784" description="Gamma-interferon-inducible lysosomal thiol reductase" evidence="6">
    <location>
        <begin position="21"/>
        <end position="270"/>
    </location>
</feature>
<dbReference type="Pfam" id="PF03227">
    <property type="entry name" value="GILT"/>
    <property type="match status" value="1"/>
</dbReference>
<comment type="caution">
    <text evidence="7">The sequence shown here is derived from an EMBL/GenBank/DDBJ whole genome shotgun (WGS) entry which is preliminary data.</text>
</comment>
<dbReference type="Gramene" id="Psat05G0439200-T1">
    <property type="protein sequence ID" value="KAI5408527.1"/>
    <property type="gene ID" value="KIW84_054392"/>
</dbReference>
<organism evidence="7 8">
    <name type="scientific">Pisum sativum</name>
    <name type="common">Garden pea</name>
    <name type="synonym">Lathyrus oleraceus</name>
    <dbReference type="NCBI Taxonomy" id="3888"/>
    <lineage>
        <taxon>Eukaryota</taxon>
        <taxon>Viridiplantae</taxon>
        <taxon>Streptophyta</taxon>
        <taxon>Embryophyta</taxon>
        <taxon>Tracheophyta</taxon>
        <taxon>Spermatophyta</taxon>
        <taxon>Magnoliopsida</taxon>
        <taxon>eudicotyledons</taxon>
        <taxon>Gunneridae</taxon>
        <taxon>Pentapetalae</taxon>
        <taxon>rosids</taxon>
        <taxon>fabids</taxon>
        <taxon>Fabales</taxon>
        <taxon>Fabaceae</taxon>
        <taxon>Papilionoideae</taxon>
        <taxon>50 kb inversion clade</taxon>
        <taxon>NPAAA clade</taxon>
        <taxon>Hologalegina</taxon>
        <taxon>IRL clade</taxon>
        <taxon>Fabeae</taxon>
        <taxon>Lathyrus</taxon>
    </lineage>
</organism>
<reference evidence="7 8" key="1">
    <citation type="journal article" date="2022" name="Nat. Genet.">
        <title>Improved pea reference genome and pan-genome highlight genomic features and evolutionary characteristics.</title>
        <authorList>
            <person name="Yang T."/>
            <person name="Liu R."/>
            <person name="Luo Y."/>
            <person name="Hu S."/>
            <person name="Wang D."/>
            <person name="Wang C."/>
            <person name="Pandey M.K."/>
            <person name="Ge S."/>
            <person name="Xu Q."/>
            <person name="Li N."/>
            <person name="Li G."/>
            <person name="Huang Y."/>
            <person name="Saxena R.K."/>
            <person name="Ji Y."/>
            <person name="Li M."/>
            <person name="Yan X."/>
            <person name="He Y."/>
            <person name="Liu Y."/>
            <person name="Wang X."/>
            <person name="Xiang C."/>
            <person name="Varshney R.K."/>
            <person name="Ding H."/>
            <person name="Gao S."/>
            <person name="Zong X."/>
        </authorList>
    </citation>
    <scope>NUCLEOTIDE SEQUENCE [LARGE SCALE GENOMIC DNA]</scope>
    <source>
        <strain evidence="7 8">cv. Zhongwan 6</strain>
    </source>
</reference>
<sequence>MLVAIVADLLINFSVPGTKAFKVRASTKESIVTLDNIWKSLAKVSLEVYYETLCPYCAGFIVNHLPEIFQHDLLSIVDLKLVPWGNANIKGNKTFACQHGPYECLLNTVQACAIDIWPQPDTHFSFIYCIEDLVLQGRRREWRSCYTKLGLNSTLVDDCYRSDHGKELELKFANETNALQPPHEYVQWVVVDGKPLYEDDDNFISYICKAYKGPDAPKICTQASYLSIVREVEAKGKHSTWKKNKVDHCLMDESDELSSCNVNASMQCVT</sequence>
<dbReference type="InterPro" id="IPR004911">
    <property type="entry name" value="Interferon-induced_GILT"/>
</dbReference>
<keyword evidence="5" id="KW-0325">Glycoprotein</keyword>
<dbReference type="GO" id="GO:0016671">
    <property type="term" value="F:oxidoreductase activity, acting on a sulfur group of donors, disulfide as acceptor"/>
    <property type="evidence" value="ECO:0007669"/>
    <property type="project" value="InterPro"/>
</dbReference>